<dbReference type="InterPro" id="IPR036663">
    <property type="entry name" value="Fumarylacetoacetase_C_sf"/>
</dbReference>
<proteinExistence type="predicted"/>
<organism evidence="1 2">
    <name type="scientific">Paraburkholderia phenazinium</name>
    <dbReference type="NCBI Taxonomy" id="60549"/>
    <lineage>
        <taxon>Bacteria</taxon>
        <taxon>Pseudomonadati</taxon>
        <taxon>Pseudomonadota</taxon>
        <taxon>Betaproteobacteria</taxon>
        <taxon>Burkholderiales</taxon>
        <taxon>Burkholderiaceae</taxon>
        <taxon>Paraburkholderia</taxon>
    </lineage>
</organism>
<dbReference type="SUPFAM" id="SSF56529">
    <property type="entry name" value="FAH"/>
    <property type="match status" value="1"/>
</dbReference>
<evidence type="ECO:0000313" key="2">
    <source>
        <dbReference type="Proteomes" id="UP000199706"/>
    </source>
</evidence>
<evidence type="ECO:0000313" key="1">
    <source>
        <dbReference type="EMBL" id="SDG42223.1"/>
    </source>
</evidence>
<name>A0A1G7U440_9BURK</name>
<reference evidence="1 2" key="1">
    <citation type="submission" date="2016-10" db="EMBL/GenBank/DDBJ databases">
        <authorList>
            <person name="de Groot N.N."/>
        </authorList>
    </citation>
    <scope>NUCLEOTIDE SEQUENCE [LARGE SCALE GENOMIC DNA]</scope>
    <source>
        <strain evidence="1 2">LMG 2247</strain>
    </source>
</reference>
<dbReference type="Pfam" id="PF11010">
    <property type="entry name" value="DUF2848"/>
    <property type="match status" value="1"/>
</dbReference>
<protein>
    <recommendedName>
        <fullName evidence="3">DUF2848 domain-containing protein</fullName>
    </recommendedName>
</protein>
<dbReference type="AlphaFoldDB" id="A0A1G7U440"/>
<gene>
    <name evidence="1" type="ORF">SAMN05216466_103291</name>
</gene>
<dbReference type="Proteomes" id="UP000199706">
    <property type="component" value="Unassembled WGS sequence"/>
</dbReference>
<evidence type="ECO:0008006" key="3">
    <source>
        <dbReference type="Google" id="ProtNLM"/>
    </source>
</evidence>
<sequence>MLNGDPMSADNGFAFDILRQGSSDAINVPINRLIVAGWTGRDQRAVRRHILELDERGVPGPETIPIFWRVPASRLTRADEIDGLGTANSGAVAFVLFQHEGELYVSVGSDHTGSDVVAREATVSKQMCDKPVAMEAWPFSEVASHWDHIFLRAWIVEDGERTLYQDGQVSALLDPAVLLDALTECEQGFGDGTLIYSGTFDLIGERCLAPRLEVEMYDPVLERSITHGYNIVHGHAEARR</sequence>
<dbReference type="GO" id="GO:0003824">
    <property type="term" value="F:catalytic activity"/>
    <property type="evidence" value="ECO:0007669"/>
    <property type="project" value="InterPro"/>
</dbReference>
<dbReference type="EMBL" id="FNCJ01000003">
    <property type="protein sequence ID" value="SDG42223.1"/>
    <property type="molecule type" value="Genomic_DNA"/>
</dbReference>
<accession>A0A1G7U440</accession>
<dbReference type="InterPro" id="IPR021269">
    <property type="entry name" value="DUF2848"/>
</dbReference>